<reference evidence="2 3" key="1">
    <citation type="submission" date="2018-09" db="EMBL/GenBank/DDBJ databases">
        <title>Genome sequencing of strain 2DFW10M-5.</title>
        <authorList>
            <person name="Heo J."/>
            <person name="Kim S.-J."/>
            <person name="Kwon S.-W."/>
        </authorList>
    </citation>
    <scope>NUCLEOTIDE SEQUENCE [LARGE SCALE GENOMIC DNA]</scope>
    <source>
        <strain evidence="2 3">2DFW10M-5</strain>
    </source>
</reference>
<dbReference type="InterPro" id="IPR003615">
    <property type="entry name" value="HNH_nuc"/>
</dbReference>
<sequence>MRNGWLAAEHGDRLLRGLGAPHDVASTPAFRAAVLRLIGDCWDGELPAEAVEKAAKAVRASLDRDWAARNAARLYEQRYLRRTVRGDGMVKFDLLVDPLTDAQIWTPIFRHLSPRLGVPRFMTDDERRKAEELQQDARSNEQLMCDTLTGFLLAGVTTSNLFGKYTPTVNIAVTTGELTKAITADAARRNGTPPPGAPPGRPPGRDSTRSPAPGSTPPDGNPPDGIAWLDGKPEPITGAQLITALCDGAAAGILLDDTGQALDATKAERTFSPRQRRAMAIRDGGCLIPGCTTPPAACEAHHNNPWSENPTNHKTETRDGILLCKYHHLNLHNQGGHIQRRGNQYRLHWPGRRPIRLIPTHGLITQLRTNGAIA</sequence>
<dbReference type="KEGG" id="gry:D7I44_05830"/>
<feature type="compositionally biased region" description="Pro residues" evidence="1">
    <location>
        <begin position="192"/>
        <end position="202"/>
    </location>
</feature>
<gene>
    <name evidence="2" type="ORF">D7I44_05830</name>
</gene>
<keyword evidence="2" id="KW-0540">Nuclease</keyword>
<dbReference type="AlphaFoldDB" id="A0A387BM36"/>
<accession>A0A387BM36</accession>
<keyword evidence="3" id="KW-1185">Reference proteome</keyword>
<dbReference type="CDD" id="cd00085">
    <property type="entry name" value="HNHc"/>
    <property type="match status" value="1"/>
</dbReference>
<evidence type="ECO:0000313" key="3">
    <source>
        <dbReference type="Proteomes" id="UP000275069"/>
    </source>
</evidence>
<name>A0A387BM36_9MICO</name>
<dbReference type="GO" id="GO:0004519">
    <property type="term" value="F:endonuclease activity"/>
    <property type="evidence" value="ECO:0007669"/>
    <property type="project" value="UniProtKB-KW"/>
</dbReference>
<evidence type="ECO:0000256" key="1">
    <source>
        <dbReference type="SAM" id="MobiDB-lite"/>
    </source>
</evidence>
<feature type="region of interest" description="Disordered" evidence="1">
    <location>
        <begin position="184"/>
        <end position="233"/>
    </location>
</feature>
<keyword evidence="2" id="KW-0255">Endonuclease</keyword>
<protein>
    <submittedName>
        <fullName evidence="2">HNH endonuclease</fullName>
    </submittedName>
</protein>
<keyword evidence="2" id="KW-0378">Hydrolase</keyword>
<dbReference type="OrthoDB" id="5177627at2"/>
<organism evidence="2 3">
    <name type="scientific">Gryllotalpicola protaetiae</name>
    <dbReference type="NCBI Taxonomy" id="2419771"/>
    <lineage>
        <taxon>Bacteria</taxon>
        <taxon>Bacillati</taxon>
        <taxon>Actinomycetota</taxon>
        <taxon>Actinomycetes</taxon>
        <taxon>Micrococcales</taxon>
        <taxon>Microbacteriaceae</taxon>
        <taxon>Gryllotalpicola</taxon>
    </lineage>
</organism>
<dbReference type="Proteomes" id="UP000275069">
    <property type="component" value="Chromosome"/>
</dbReference>
<dbReference type="EMBL" id="CP032624">
    <property type="protein sequence ID" value="AYG03094.1"/>
    <property type="molecule type" value="Genomic_DNA"/>
</dbReference>
<proteinExistence type="predicted"/>
<dbReference type="RefSeq" id="WP_120788626.1">
    <property type="nucleotide sequence ID" value="NZ_CP032624.1"/>
</dbReference>
<evidence type="ECO:0000313" key="2">
    <source>
        <dbReference type="EMBL" id="AYG03094.1"/>
    </source>
</evidence>